<comment type="subcellular location">
    <subcellularLocation>
        <location evidence="1">Membrane</location>
        <topology evidence="1">Multi-pass membrane protein</topology>
    </subcellularLocation>
</comment>
<dbReference type="AlphaFoldDB" id="A0A9W9J891"/>
<keyword evidence="5 8" id="KW-1133">Transmembrane helix</keyword>
<feature type="compositionally biased region" description="Polar residues" evidence="7">
    <location>
        <begin position="27"/>
        <end position="55"/>
    </location>
</feature>
<dbReference type="GO" id="GO:0015250">
    <property type="term" value="F:water channel activity"/>
    <property type="evidence" value="ECO:0007669"/>
    <property type="project" value="TreeGrafter"/>
</dbReference>
<dbReference type="PRINTS" id="PR00783">
    <property type="entry name" value="MINTRINSICP"/>
</dbReference>
<accession>A0A9W9J891</accession>
<reference evidence="9" key="1">
    <citation type="submission" date="2022-12" db="EMBL/GenBank/DDBJ databases">
        <authorList>
            <person name="Petersen C."/>
        </authorList>
    </citation>
    <scope>NUCLEOTIDE SEQUENCE</scope>
    <source>
        <strain evidence="9">IBT 15544</strain>
    </source>
</reference>
<gene>
    <name evidence="9" type="ORF">N7498_010337</name>
</gene>
<feature type="transmembrane region" description="Helical" evidence="8">
    <location>
        <begin position="293"/>
        <end position="316"/>
    </location>
</feature>
<evidence type="ECO:0000256" key="8">
    <source>
        <dbReference type="SAM" id="Phobius"/>
    </source>
</evidence>
<feature type="compositionally biased region" description="Low complexity" evidence="7">
    <location>
        <begin position="56"/>
        <end position="70"/>
    </location>
</feature>
<dbReference type="PANTHER" id="PTHR43829:SF24">
    <property type="entry name" value="MIP AQUAPORIN (EUROFUNG)"/>
    <property type="match status" value="1"/>
</dbReference>
<feature type="compositionally biased region" description="Polar residues" evidence="7">
    <location>
        <begin position="257"/>
        <end position="269"/>
    </location>
</feature>
<dbReference type="CDD" id="cd00333">
    <property type="entry name" value="MIP"/>
    <property type="match status" value="1"/>
</dbReference>
<evidence type="ECO:0000256" key="3">
    <source>
        <dbReference type="ARBA" id="ARBA00022448"/>
    </source>
</evidence>
<protein>
    <submittedName>
        <fullName evidence="9">Glycerol uptake facilitator protein</fullName>
    </submittedName>
</protein>
<name>A0A9W9J891_9EURO</name>
<evidence type="ECO:0000256" key="4">
    <source>
        <dbReference type="ARBA" id="ARBA00022692"/>
    </source>
</evidence>
<evidence type="ECO:0000313" key="9">
    <source>
        <dbReference type="EMBL" id="KAJ5191352.1"/>
    </source>
</evidence>
<feature type="region of interest" description="Disordered" evidence="7">
    <location>
        <begin position="256"/>
        <end position="275"/>
    </location>
</feature>
<feature type="transmembrane region" description="Helical" evidence="8">
    <location>
        <begin position="368"/>
        <end position="390"/>
    </location>
</feature>
<feature type="transmembrane region" description="Helical" evidence="8">
    <location>
        <begin position="453"/>
        <end position="472"/>
    </location>
</feature>
<evidence type="ECO:0000256" key="6">
    <source>
        <dbReference type="ARBA" id="ARBA00023136"/>
    </source>
</evidence>
<feature type="region of interest" description="Disordered" evidence="7">
    <location>
        <begin position="155"/>
        <end position="233"/>
    </location>
</feature>
<feature type="transmembrane region" description="Helical" evidence="8">
    <location>
        <begin position="421"/>
        <end position="441"/>
    </location>
</feature>
<dbReference type="SUPFAM" id="SSF81338">
    <property type="entry name" value="Aquaporin-like"/>
    <property type="match status" value="1"/>
</dbReference>
<evidence type="ECO:0000256" key="1">
    <source>
        <dbReference type="ARBA" id="ARBA00004141"/>
    </source>
</evidence>
<sequence length="579" mass="63109">MNEQHYDEPPRSPSGPQLHPIEERDSSPNSSASTETLATSPKKQTNDEPQTPGPSKQQLELEQQNQQKTQHGNTSTPLNEQRPPLFSRPSMARRPTESGSVYYGHQTPSLANRTWSQQQASQWPTHSLAGKNMMPIQPQISQPNNTYVDAEYRQKNPKYGRENEKPIWGLAKPLPRVVRPGMRRDDKDQTTAQESGPPGESAPAPELGATPGLSSSQPGNNGQGYQSYSSTAQQGLSKHNAVYAPQADGLLRPMESEATQGNPQGSNQPMDEKSQEEFLNSWVKIRHYMKEPFAEFLATTVAVLIGLCGTLSVSTGGESAGTRLSENWAWGLGFMIGIYLAGGISGAHLNPGISITLWVFRGFPGRRCCYYIAAQLLGAITAAGLAYCLYRDSILSLAPTAPPGTSGLGLYTEPLSHVSPATAFFTEFVADAVLLCAIFAMGDDSNAPPGAGMHSFVIGLVIYVLCICLGFNTGGCLNPVRDFGPRLVALMAGYGGHTFTDHQGWWFWGCWVATISGCLTGAVLYDTFIFIGGESPINYAPRRRQRAKLKKETKWRKRLGIGKHEVPHLEDGIKELEDD</sequence>
<keyword evidence="6 8" id="KW-0472">Membrane</keyword>
<dbReference type="EMBL" id="JAPQKR010000016">
    <property type="protein sequence ID" value="KAJ5191352.1"/>
    <property type="molecule type" value="Genomic_DNA"/>
</dbReference>
<keyword evidence="4 8" id="KW-0812">Transmembrane</keyword>
<feature type="transmembrane region" description="Helical" evidence="8">
    <location>
        <begin position="328"/>
        <end position="347"/>
    </location>
</feature>
<feature type="compositionally biased region" description="Basic and acidic residues" evidence="7">
    <location>
        <begin position="155"/>
        <end position="165"/>
    </location>
</feature>
<dbReference type="Gene3D" id="1.20.1080.10">
    <property type="entry name" value="Glycerol uptake facilitator protein"/>
    <property type="match status" value="1"/>
</dbReference>
<dbReference type="Pfam" id="PF00230">
    <property type="entry name" value="MIP"/>
    <property type="match status" value="1"/>
</dbReference>
<feature type="region of interest" description="Disordered" evidence="7">
    <location>
        <begin position="1"/>
        <end position="106"/>
    </location>
</feature>
<feature type="compositionally biased region" description="Basic and acidic residues" evidence="7">
    <location>
        <begin position="1"/>
        <end position="10"/>
    </location>
</feature>
<dbReference type="PANTHER" id="PTHR43829">
    <property type="entry name" value="AQUAPORIN OR AQUAGLYCEROPORIN RELATED"/>
    <property type="match status" value="1"/>
</dbReference>
<dbReference type="InterPro" id="IPR023271">
    <property type="entry name" value="Aquaporin-like"/>
</dbReference>
<dbReference type="GO" id="GO:0005886">
    <property type="term" value="C:plasma membrane"/>
    <property type="evidence" value="ECO:0007669"/>
    <property type="project" value="TreeGrafter"/>
</dbReference>
<evidence type="ECO:0000256" key="5">
    <source>
        <dbReference type="ARBA" id="ARBA00022989"/>
    </source>
</evidence>
<dbReference type="InterPro" id="IPR000425">
    <property type="entry name" value="MIP"/>
</dbReference>
<dbReference type="OrthoDB" id="3222at2759"/>
<organism evidence="9 10">
    <name type="scientific">Penicillium cinerascens</name>
    <dbReference type="NCBI Taxonomy" id="70096"/>
    <lineage>
        <taxon>Eukaryota</taxon>
        <taxon>Fungi</taxon>
        <taxon>Dikarya</taxon>
        <taxon>Ascomycota</taxon>
        <taxon>Pezizomycotina</taxon>
        <taxon>Eurotiomycetes</taxon>
        <taxon>Eurotiomycetidae</taxon>
        <taxon>Eurotiales</taxon>
        <taxon>Aspergillaceae</taxon>
        <taxon>Penicillium</taxon>
    </lineage>
</organism>
<comment type="caution">
    <text evidence="9">The sequence shown here is derived from an EMBL/GenBank/DDBJ whole genome shotgun (WGS) entry which is preliminary data.</text>
</comment>
<dbReference type="InterPro" id="IPR050363">
    <property type="entry name" value="MIP/Aquaporin"/>
</dbReference>
<dbReference type="GeneID" id="83184694"/>
<dbReference type="Proteomes" id="UP001150904">
    <property type="component" value="Unassembled WGS sequence"/>
</dbReference>
<evidence type="ECO:0000256" key="7">
    <source>
        <dbReference type="SAM" id="MobiDB-lite"/>
    </source>
</evidence>
<evidence type="ECO:0000313" key="10">
    <source>
        <dbReference type="Proteomes" id="UP001150904"/>
    </source>
</evidence>
<dbReference type="RefSeq" id="XP_058304292.1">
    <property type="nucleotide sequence ID" value="XM_058457393.1"/>
</dbReference>
<feature type="transmembrane region" description="Helical" evidence="8">
    <location>
        <begin position="505"/>
        <end position="525"/>
    </location>
</feature>
<comment type="similarity">
    <text evidence="2">Belongs to the MIP/aquaporin (TC 1.A.8) family.</text>
</comment>
<proteinExistence type="inferred from homology"/>
<dbReference type="GO" id="GO:0015254">
    <property type="term" value="F:glycerol channel activity"/>
    <property type="evidence" value="ECO:0007669"/>
    <property type="project" value="TreeGrafter"/>
</dbReference>
<evidence type="ECO:0000256" key="2">
    <source>
        <dbReference type="ARBA" id="ARBA00006175"/>
    </source>
</evidence>
<feature type="compositionally biased region" description="Polar residues" evidence="7">
    <location>
        <begin position="212"/>
        <end position="233"/>
    </location>
</feature>
<reference evidence="9" key="2">
    <citation type="journal article" date="2023" name="IMA Fungus">
        <title>Comparative genomic study of the Penicillium genus elucidates a diverse pangenome and 15 lateral gene transfer events.</title>
        <authorList>
            <person name="Petersen C."/>
            <person name="Sorensen T."/>
            <person name="Nielsen M.R."/>
            <person name="Sondergaard T.E."/>
            <person name="Sorensen J.L."/>
            <person name="Fitzpatrick D.A."/>
            <person name="Frisvad J.C."/>
            <person name="Nielsen K.L."/>
        </authorList>
    </citation>
    <scope>NUCLEOTIDE SEQUENCE</scope>
    <source>
        <strain evidence="9">IBT 15544</strain>
    </source>
</reference>
<keyword evidence="10" id="KW-1185">Reference proteome</keyword>
<keyword evidence="3" id="KW-0813">Transport</keyword>